<evidence type="ECO:0000313" key="1">
    <source>
        <dbReference type="Proteomes" id="UP000887564"/>
    </source>
</evidence>
<organism evidence="1 2">
    <name type="scientific">Parascaris equorum</name>
    <name type="common">Equine roundworm</name>
    <dbReference type="NCBI Taxonomy" id="6256"/>
    <lineage>
        <taxon>Eukaryota</taxon>
        <taxon>Metazoa</taxon>
        <taxon>Ecdysozoa</taxon>
        <taxon>Nematoda</taxon>
        <taxon>Chromadorea</taxon>
        <taxon>Rhabditida</taxon>
        <taxon>Spirurina</taxon>
        <taxon>Ascaridomorpha</taxon>
        <taxon>Ascaridoidea</taxon>
        <taxon>Ascarididae</taxon>
        <taxon>Parascaris</taxon>
    </lineage>
</organism>
<reference evidence="2" key="1">
    <citation type="submission" date="2022-11" db="UniProtKB">
        <authorList>
            <consortium name="WormBaseParasite"/>
        </authorList>
    </citation>
    <scope>IDENTIFICATION</scope>
</reference>
<keyword evidence="1" id="KW-1185">Reference proteome</keyword>
<evidence type="ECO:0000313" key="2">
    <source>
        <dbReference type="WBParaSite" id="PEQ_0001028201-mRNA-1"/>
    </source>
</evidence>
<accession>A0A914RVM7</accession>
<proteinExistence type="predicted"/>
<name>A0A914RVM7_PAREQ</name>
<sequence>MASMEKIEMKEMPKAAVPDAVDVEKAIKRAIEAGTTATKQQENPVNVCVESGMKESDDDDDFSATYYFMQPEWASLYPPERKKNPEAVEEHYASEGLEKDMVSGKKKRISFNCSIVP</sequence>
<dbReference type="WBParaSite" id="PEQ_0001028201-mRNA-1">
    <property type="protein sequence ID" value="PEQ_0001028201-mRNA-1"/>
    <property type="gene ID" value="PEQ_0001028201"/>
</dbReference>
<dbReference type="Proteomes" id="UP000887564">
    <property type="component" value="Unplaced"/>
</dbReference>
<protein>
    <submittedName>
        <fullName evidence="2">Uncharacterized protein</fullName>
    </submittedName>
</protein>
<dbReference type="AlphaFoldDB" id="A0A914RVM7"/>